<comment type="caution">
    <text evidence="15">The sequence shown here is derived from an EMBL/GenBank/DDBJ whole genome shotgun (WGS) entry which is preliminary data.</text>
</comment>
<dbReference type="GO" id="GO:0009279">
    <property type="term" value="C:cell outer membrane"/>
    <property type="evidence" value="ECO:0007669"/>
    <property type="project" value="UniProtKB-SubCell"/>
</dbReference>
<dbReference type="InterPro" id="IPR036942">
    <property type="entry name" value="Beta-barrel_TonB_sf"/>
</dbReference>
<evidence type="ECO:0000256" key="3">
    <source>
        <dbReference type="ARBA" id="ARBA00022448"/>
    </source>
</evidence>
<evidence type="ECO:0000256" key="2">
    <source>
        <dbReference type="ARBA" id="ARBA00009810"/>
    </source>
</evidence>
<feature type="domain" description="TonB-dependent receptor-like beta-barrel" evidence="13">
    <location>
        <begin position="252"/>
        <end position="731"/>
    </location>
</feature>
<evidence type="ECO:0000256" key="1">
    <source>
        <dbReference type="ARBA" id="ARBA00004571"/>
    </source>
</evidence>
<evidence type="ECO:0000256" key="4">
    <source>
        <dbReference type="ARBA" id="ARBA00022452"/>
    </source>
</evidence>
<reference evidence="15" key="1">
    <citation type="submission" date="2021-04" db="EMBL/GenBank/DDBJ databases">
        <title>The genome sequence of Ideonella sp. 4Y11.</title>
        <authorList>
            <person name="Liu Y."/>
        </authorList>
    </citation>
    <scope>NUCLEOTIDE SEQUENCE</scope>
    <source>
        <strain evidence="15">4Y11</strain>
    </source>
</reference>
<dbReference type="Proteomes" id="UP000678374">
    <property type="component" value="Unassembled WGS sequence"/>
</dbReference>
<keyword evidence="9 10" id="KW-0998">Cell outer membrane</keyword>
<evidence type="ECO:0000256" key="5">
    <source>
        <dbReference type="ARBA" id="ARBA00022692"/>
    </source>
</evidence>
<keyword evidence="8 15" id="KW-0675">Receptor</keyword>
<evidence type="ECO:0000259" key="13">
    <source>
        <dbReference type="Pfam" id="PF00593"/>
    </source>
</evidence>
<dbReference type="GO" id="GO:0015344">
    <property type="term" value="F:siderophore uptake transmembrane transporter activity"/>
    <property type="evidence" value="ECO:0007669"/>
    <property type="project" value="TreeGrafter"/>
</dbReference>
<keyword evidence="7 10" id="KW-0472">Membrane</keyword>
<dbReference type="NCBIfam" id="TIGR01783">
    <property type="entry name" value="TonB-siderophor"/>
    <property type="match status" value="1"/>
</dbReference>
<dbReference type="EMBL" id="JAGQDE010000048">
    <property type="protein sequence ID" value="MBQ0961973.1"/>
    <property type="molecule type" value="Genomic_DNA"/>
</dbReference>
<comment type="similarity">
    <text evidence="2 10 11">Belongs to the TonB-dependent receptor family.</text>
</comment>
<keyword evidence="5 10" id="KW-0812">Transmembrane</keyword>
<dbReference type="PANTHER" id="PTHR32552:SF83">
    <property type="entry name" value="BLR3904 PROTEIN"/>
    <property type="match status" value="1"/>
</dbReference>
<evidence type="ECO:0000256" key="10">
    <source>
        <dbReference type="PROSITE-ProRule" id="PRU01360"/>
    </source>
</evidence>
<evidence type="ECO:0000256" key="11">
    <source>
        <dbReference type="RuleBase" id="RU003357"/>
    </source>
</evidence>
<dbReference type="GO" id="GO:0038023">
    <property type="term" value="F:signaling receptor activity"/>
    <property type="evidence" value="ECO:0007669"/>
    <property type="project" value="InterPro"/>
</dbReference>
<gene>
    <name evidence="15" type="ORF">KAK06_23750</name>
</gene>
<sequence>MHDLTRHTLLPLGALAAGFGAASLAVAQTATPATPATETVLPVVKLKATAEPTAKDSVQATTTSIGKGTQELRDLGQSITVVTEKLIDDRHLDTMKDVLRNTAGITFLAAEGGEEDIRLRGFALQSTGDVFVDGLRDPAFYDRDTFFMDRVEVLRGSASMLFGRGSTGGAVNQVTKTPRLIDEHQVDLTVGSHGYLRGVGDFNLKMGDNAALRLGTMVTQADSNGAGSAINKTGVAAAYRWGIGERDEFQASASVLDNRNGMNYGLPWIRPSASASVGQTTLLPLDPDRYYGLASDYNAGEATQVTLSHIHRFAPQVALSTKLRSGHFTRDQRAGTVRLCGPRATSNADGSTSYTPNASCPDQLLPVTLQDFSATTLLTRGTNLKIQDVDTLALQSDLTAAFQALGLGHQLSAGIDASRDTKQVYAARTVAQGGAVPVKPVTSVGTPNDGATVNEASRVLRLSSEYTAQGAGVYVQDLIQLAPAWKLLAGLRYDHLKGDYSLYAIPQTAPGPVTTTQYQMTVSEWSKRLGLLFQPNEQLSFHLSGATSFNTSGDAYSLSEGNASVPPEQSINLELGARLESADGQWSLRTAAFRSTKLHERNTDPDSQLVTLSGRRHVAGLEIDVAGRLTPLWEVFASYMWMPVATIDEGVAGSEGVGTRPSLTPRHSGTVWTTYQLTPRWRVGGGLNARSSQTPNRNPGWAAPRFVTADLMAEVVVVPERFTVKANLTNVTNKLYAESLYSGHYIPGAGRLLMVTGSLKF</sequence>
<dbReference type="InterPro" id="IPR039426">
    <property type="entry name" value="TonB-dep_rcpt-like"/>
</dbReference>
<evidence type="ECO:0000313" key="16">
    <source>
        <dbReference type="Proteomes" id="UP000678374"/>
    </source>
</evidence>
<evidence type="ECO:0000256" key="12">
    <source>
        <dbReference type="SAM" id="SignalP"/>
    </source>
</evidence>
<proteinExistence type="inferred from homology"/>
<feature type="domain" description="TonB-dependent receptor plug" evidence="14">
    <location>
        <begin position="72"/>
        <end position="170"/>
    </location>
</feature>
<dbReference type="RefSeq" id="WP_210804655.1">
    <property type="nucleotide sequence ID" value="NZ_JAGQDE010000048.1"/>
</dbReference>
<keyword evidence="4 10" id="KW-1134">Transmembrane beta strand</keyword>
<evidence type="ECO:0000256" key="9">
    <source>
        <dbReference type="ARBA" id="ARBA00023237"/>
    </source>
</evidence>
<dbReference type="InterPro" id="IPR000531">
    <property type="entry name" value="Beta-barrel_TonB"/>
</dbReference>
<evidence type="ECO:0000256" key="6">
    <source>
        <dbReference type="ARBA" id="ARBA00023077"/>
    </source>
</evidence>
<dbReference type="PANTHER" id="PTHR32552">
    <property type="entry name" value="FERRICHROME IRON RECEPTOR-RELATED"/>
    <property type="match status" value="1"/>
</dbReference>
<comment type="subcellular location">
    <subcellularLocation>
        <location evidence="1 10">Cell outer membrane</location>
        <topology evidence="1 10">Multi-pass membrane protein</topology>
    </subcellularLocation>
</comment>
<dbReference type="Pfam" id="PF00593">
    <property type="entry name" value="TonB_dep_Rec_b-barrel"/>
    <property type="match status" value="1"/>
</dbReference>
<dbReference type="Gene3D" id="2.40.170.20">
    <property type="entry name" value="TonB-dependent receptor, beta-barrel domain"/>
    <property type="match status" value="1"/>
</dbReference>
<name>A0A940YUA0_9BURK</name>
<evidence type="ECO:0000256" key="8">
    <source>
        <dbReference type="ARBA" id="ARBA00023170"/>
    </source>
</evidence>
<dbReference type="InterPro" id="IPR012910">
    <property type="entry name" value="Plug_dom"/>
</dbReference>
<dbReference type="Gene3D" id="2.170.130.10">
    <property type="entry name" value="TonB-dependent receptor, plug domain"/>
    <property type="match status" value="1"/>
</dbReference>
<organism evidence="15 16">
    <name type="scientific">Ideonella aquatica</name>
    <dbReference type="NCBI Taxonomy" id="2824119"/>
    <lineage>
        <taxon>Bacteria</taxon>
        <taxon>Pseudomonadati</taxon>
        <taxon>Pseudomonadota</taxon>
        <taxon>Betaproteobacteria</taxon>
        <taxon>Burkholderiales</taxon>
        <taxon>Sphaerotilaceae</taxon>
        <taxon>Ideonella</taxon>
    </lineage>
</organism>
<evidence type="ECO:0000259" key="14">
    <source>
        <dbReference type="Pfam" id="PF07715"/>
    </source>
</evidence>
<dbReference type="SUPFAM" id="SSF56935">
    <property type="entry name" value="Porins"/>
    <property type="match status" value="1"/>
</dbReference>
<keyword evidence="16" id="KW-1185">Reference proteome</keyword>
<dbReference type="Pfam" id="PF07715">
    <property type="entry name" value="Plug"/>
    <property type="match status" value="1"/>
</dbReference>
<dbReference type="PROSITE" id="PS52016">
    <property type="entry name" value="TONB_DEPENDENT_REC_3"/>
    <property type="match status" value="1"/>
</dbReference>
<feature type="chain" id="PRO_5037830055" evidence="12">
    <location>
        <begin position="28"/>
        <end position="761"/>
    </location>
</feature>
<keyword evidence="3 10" id="KW-0813">Transport</keyword>
<evidence type="ECO:0000256" key="7">
    <source>
        <dbReference type="ARBA" id="ARBA00023136"/>
    </source>
</evidence>
<dbReference type="GO" id="GO:0015891">
    <property type="term" value="P:siderophore transport"/>
    <property type="evidence" value="ECO:0007669"/>
    <property type="project" value="InterPro"/>
</dbReference>
<dbReference type="InterPro" id="IPR037066">
    <property type="entry name" value="Plug_dom_sf"/>
</dbReference>
<accession>A0A940YUA0</accession>
<dbReference type="InterPro" id="IPR010105">
    <property type="entry name" value="TonB_sidphr_rcpt"/>
</dbReference>
<feature type="signal peptide" evidence="12">
    <location>
        <begin position="1"/>
        <end position="27"/>
    </location>
</feature>
<dbReference type="CDD" id="cd01347">
    <property type="entry name" value="ligand_gated_channel"/>
    <property type="match status" value="1"/>
</dbReference>
<protein>
    <submittedName>
        <fullName evidence="15">TonB-dependent siderophore receptor</fullName>
    </submittedName>
</protein>
<keyword evidence="6 11" id="KW-0798">TonB box</keyword>
<evidence type="ECO:0000313" key="15">
    <source>
        <dbReference type="EMBL" id="MBQ0961973.1"/>
    </source>
</evidence>
<keyword evidence="12" id="KW-0732">Signal</keyword>
<dbReference type="AlphaFoldDB" id="A0A940YUA0"/>